<gene>
    <name evidence="4" type="ORF">HMPREF0762_00801</name>
</gene>
<dbReference type="Proteomes" id="UP000006001">
    <property type="component" value="Unassembled WGS sequence"/>
</dbReference>
<dbReference type="InterPro" id="IPR009057">
    <property type="entry name" value="Homeodomain-like_sf"/>
</dbReference>
<dbReference type="EMBL" id="ACUX02000006">
    <property type="protein sequence ID" value="EEZ61463.1"/>
    <property type="molecule type" value="Genomic_DNA"/>
</dbReference>
<dbReference type="PROSITE" id="PS50977">
    <property type="entry name" value="HTH_TETR_2"/>
    <property type="match status" value="1"/>
</dbReference>
<evidence type="ECO:0000259" key="3">
    <source>
        <dbReference type="PROSITE" id="PS50977"/>
    </source>
</evidence>
<dbReference type="SUPFAM" id="SSF46689">
    <property type="entry name" value="Homeodomain-like"/>
    <property type="match status" value="1"/>
</dbReference>
<keyword evidence="1 2" id="KW-0238">DNA-binding</keyword>
<dbReference type="PANTHER" id="PTHR43479:SF7">
    <property type="entry name" value="TETR-FAMILY TRANSCRIPTIONAL REGULATOR"/>
    <property type="match status" value="1"/>
</dbReference>
<dbReference type="InterPro" id="IPR001647">
    <property type="entry name" value="HTH_TetR"/>
</dbReference>
<feature type="domain" description="HTH tetR-type" evidence="3">
    <location>
        <begin position="17"/>
        <end position="77"/>
    </location>
</feature>
<dbReference type="GeneID" id="85007383"/>
<dbReference type="STRING" id="649764.HMPREF0762_00801"/>
<dbReference type="HOGENOM" id="CLU_087539_0_0_11"/>
<dbReference type="InterPro" id="IPR039532">
    <property type="entry name" value="TetR_C_Firmicutes"/>
</dbReference>
<name>D0WG50_SLAES</name>
<dbReference type="PANTHER" id="PTHR43479">
    <property type="entry name" value="ACREF/ENVCD OPERON REPRESSOR-RELATED"/>
    <property type="match status" value="1"/>
</dbReference>
<protein>
    <submittedName>
        <fullName evidence="4">Transcriptional regulator, TetR family</fullName>
    </submittedName>
</protein>
<evidence type="ECO:0000313" key="4">
    <source>
        <dbReference type="EMBL" id="EEZ61463.1"/>
    </source>
</evidence>
<dbReference type="Gene3D" id="1.10.357.10">
    <property type="entry name" value="Tetracycline Repressor, domain 2"/>
    <property type="match status" value="1"/>
</dbReference>
<dbReference type="GO" id="GO:0003677">
    <property type="term" value="F:DNA binding"/>
    <property type="evidence" value="ECO:0007669"/>
    <property type="project" value="UniProtKB-UniRule"/>
</dbReference>
<dbReference type="eggNOG" id="COG1309">
    <property type="taxonomic scope" value="Bacteria"/>
</dbReference>
<evidence type="ECO:0000313" key="5">
    <source>
        <dbReference type="Proteomes" id="UP000006001"/>
    </source>
</evidence>
<dbReference type="RefSeq" id="WP_006362051.1">
    <property type="nucleotide sequence ID" value="NZ_GG700630.1"/>
</dbReference>
<sequence>MSSSTSNTSNAEDRRIARTKAALRDALIALMNERGLDGFTINDLCAKADLNRGTFYNHYKDKDDLLRSLEDEVLEGLSCLQPHLKSLSVISVGRYALTRRPLPVLVELFDYLRGQAEFLQAVMGEGGDPSFGGRLRTYVCDNFILALLHARYRADRTAFVDYYVAFYANAYLGVICRWIETGMEESSEEMARIAVRLLFIKPGESIKL</sequence>
<evidence type="ECO:0000256" key="1">
    <source>
        <dbReference type="ARBA" id="ARBA00023125"/>
    </source>
</evidence>
<feature type="DNA-binding region" description="H-T-H motif" evidence="2">
    <location>
        <begin position="40"/>
        <end position="59"/>
    </location>
</feature>
<reference evidence="4" key="1">
    <citation type="submission" date="2009-10" db="EMBL/GenBank/DDBJ databases">
        <authorList>
            <person name="Weinstock G."/>
            <person name="Sodergren E."/>
            <person name="Clifton S."/>
            <person name="Fulton L."/>
            <person name="Fulton B."/>
            <person name="Courtney L."/>
            <person name="Fronick C."/>
            <person name="Harrison M."/>
            <person name="Strong C."/>
            <person name="Farmer C."/>
            <person name="Delahaunty K."/>
            <person name="Markovic C."/>
            <person name="Hall O."/>
            <person name="Minx P."/>
            <person name="Tomlinson C."/>
            <person name="Mitreva M."/>
            <person name="Nelson J."/>
            <person name="Hou S."/>
            <person name="Wollam A."/>
            <person name="Pepin K.H."/>
            <person name="Johnson M."/>
            <person name="Bhonagiri V."/>
            <person name="Nash W.E."/>
            <person name="Warren W."/>
            <person name="Chinwalla A."/>
            <person name="Mardis E.R."/>
            <person name="Wilson R.K."/>
        </authorList>
    </citation>
    <scope>NUCLEOTIDE SEQUENCE [LARGE SCALE GENOMIC DNA]</scope>
    <source>
        <strain evidence="4">ATCC 700122</strain>
    </source>
</reference>
<dbReference type="OrthoDB" id="3193022at2"/>
<comment type="caution">
    <text evidence="4">The sequence shown here is derived from an EMBL/GenBank/DDBJ whole genome shotgun (WGS) entry which is preliminary data.</text>
</comment>
<dbReference type="InterPro" id="IPR050624">
    <property type="entry name" value="HTH-type_Tx_Regulator"/>
</dbReference>
<keyword evidence="5" id="KW-1185">Reference proteome</keyword>
<accession>D0WG50</accession>
<dbReference type="AlphaFoldDB" id="D0WG50"/>
<evidence type="ECO:0000256" key="2">
    <source>
        <dbReference type="PROSITE-ProRule" id="PRU00335"/>
    </source>
</evidence>
<dbReference type="Pfam" id="PF00440">
    <property type="entry name" value="TetR_N"/>
    <property type="match status" value="1"/>
</dbReference>
<dbReference type="Pfam" id="PF14278">
    <property type="entry name" value="TetR_C_8"/>
    <property type="match status" value="1"/>
</dbReference>
<dbReference type="PRINTS" id="PR00455">
    <property type="entry name" value="HTHTETR"/>
</dbReference>
<organism evidence="4 5">
    <name type="scientific">Slackia exigua (strain ATCC 700122 / DSM 15923 / CIP 105133 / JCM 11022 / KCTC 5966 / S-7)</name>
    <dbReference type="NCBI Taxonomy" id="649764"/>
    <lineage>
        <taxon>Bacteria</taxon>
        <taxon>Bacillati</taxon>
        <taxon>Actinomycetota</taxon>
        <taxon>Coriobacteriia</taxon>
        <taxon>Eggerthellales</taxon>
        <taxon>Eggerthellaceae</taxon>
        <taxon>Slackia</taxon>
    </lineage>
</organism>
<proteinExistence type="predicted"/>